<feature type="compositionally biased region" description="Basic residues" evidence="1">
    <location>
        <begin position="20"/>
        <end position="33"/>
    </location>
</feature>
<dbReference type="AlphaFoldDB" id="A0A7W7D4B4"/>
<name>A0A7W7D4B4_9ACTN</name>
<protein>
    <submittedName>
        <fullName evidence="2">Uncharacterized protein</fullName>
    </submittedName>
</protein>
<evidence type="ECO:0000313" key="2">
    <source>
        <dbReference type="EMBL" id="MBB4699724.1"/>
    </source>
</evidence>
<comment type="caution">
    <text evidence="2">The sequence shown here is derived from an EMBL/GenBank/DDBJ whole genome shotgun (WGS) entry which is preliminary data.</text>
</comment>
<proteinExistence type="predicted"/>
<dbReference type="EMBL" id="JACHND010000001">
    <property type="protein sequence ID" value="MBB4699724.1"/>
    <property type="molecule type" value="Genomic_DNA"/>
</dbReference>
<organism evidence="2 3">
    <name type="scientific">Sphaerisporangium siamense</name>
    <dbReference type="NCBI Taxonomy" id="795645"/>
    <lineage>
        <taxon>Bacteria</taxon>
        <taxon>Bacillati</taxon>
        <taxon>Actinomycetota</taxon>
        <taxon>Actinomycetes</taxon>
        <taxon>Streptosporangiales</taxon>
        <taxon>Streptosporangiaceae</taxon>
        <taxon>Sphaerisporangium</taxon>
    </lineage>
</organism>
<reference evidence="2 3" key="1">
    <citation type="submission" date="2020-08" db="EMBL/GenBank/DDBJ databases">
        <title>Sequencing the genomes of 1000 actinobacteria strains.</title>
        <authorList>
            <person name="Klenk H.-P."/>
        </authorList>
    </citation>
    <scope>NUCLEOTIDE SEQUENCE [LARGE SCALE GENOMIC DNA]</scope>
    <source>
        <strain evidence="2 3">DSM 45784</strain>
    </source>
</reference>
<feature type="region of interest" description="Disordered" evidence="1">
    <location>
        <begin position="1"/>
        <end position="35"/>
    </location>
</feature>
<dbReference type="Proteomes" id="UP000542210">
    <property type="component" value="Unassembled WGS sequence"/>
</dbReference>
<keyword evidence="3" id="KW-1185">Reference proteome</keyword>
<dbReference type="RefSeq" id="WP_184877472.1">
    <property type="nucleotide sequence ID" value="NZ_BOOV01000031.1"/>
</dbReference>
<sequence length="118" mass="13204">MKPGMIGVHRGADAPPPPRWYRRARRNRGRHRVGAPSVPIAPRRWDVAERAAAALLDRMEPGWFVTYGVGSRRFAAIAVWSTPVPLMVQAATIEELRDLMREAELDPARPGLSWAWAA</sequence>
<evidence type="ECO:0000313" key="3">
    <source>
        <dbReference type="Proteomes" id="UP000542210"/>
    </source>
</evidence>
<gene>
    <name evidence="2" type="ORF">BJ982_001268</name>
</gene>
<evidence type="ECO:0000256" key="1">
    <source>
        <dbReference type="SAM" id="MobiDB-lite"/>
    </source>
</evidence>
<accession>A0A7W7D4B4</accession>